<feature type="domain" description="YprB ribonuclease H-like" evidence="1">
    <location>
        <begin position="26"/>
        <end position="194"/>
    </location>
</feature>
<dbReference type="Pfam" id="PF13482">
    <property type="entry name" value="RNase_H_2"/>
    <property type="match status" value="1"/>
</dbReference>
<name>R4KF30_CLOPA</name>
<dbReference type="PANTHER" id="PTHR38462:SF1">
    <property type="entry name" value="YPRB RIBONUCLEASE H-LIKE DOMAIN-CONTAINING PROTEIN"/>
    <property type="match status" value="1"/>
</dbReference>
<dbReference type="KEGG" id="cpas:Clopa_3421"/>
<protein>
    <recommendedName>
        <fullName evidence="1">YprB ribonuclease H-like domain-containing protein</fullName>
    </recommendedName>
</protein>
<organism evidence="2 3">
    <name type="scientific">Clostridium pasteurianum BC1</name>
    <dbReference type="NCBI Taxonomy" id="86416"/>
    <lineage>
        <taxon>Bacteria</taxon>
        <taxon>Bacillati</taxon>
        <taxon>Bacillota</taxon>
        <taxon>Clostridia</taxon>
        <taxon>Eubacteriales</taxon>
        <taxon>Clostridiaceae</taxon>
        <taxon>Clostridium</taxon>
    </lineage>
</organism>
<dbReference type="InterPro" id="IPR012337">
    <property type="entry name" value="RNaseH-like_sf"/>
</dbReference>
<evidence type="ECO:0000259" key="1">
    <source>
        <dbReference type="Pfam" id="PF13482"/>
    </source>
</evidence>
<dbReference type="InterPro" id="IPR038720">
    <property type="entry name" value="YprB_RNase_H-like_dom"/>
</dbReference>
<reference evidence="2 3" key="1">
    <citation type="submission" date="2012-01" db="EMBL/GenBank/DDBJ databases">
        <title>Complete sequence of chromosome of Clostridium pasteurianum BC1.</title>
        <authorList>
            <consortium name="US DOE Joint Genome Institute"/>
            <person name="Lucas S."/>
            <person name="Han J."/>
            <person name="Lapidus A."/>
            <person name="Cheng J.-F."/>
            <person name="Goodwin L."/>
            <person name="Pitluck S."/>
            <person name="Peters L."/>
            <person name="Mikhailova N."/>
            <person name="Teshima H."/>
            <person name="Detter J.C."/>
            <person name="Han C."/>
            <person name="Tapia R."/>
            <person name="Land M."/>
            <person name="Hauser L."/>
            <person name="Kyrpides N."/>
            <person name="Ivanova N."/>
            <person name="Pagani I."/>
            <person name="Dunn J."/>
            <person name="Taghavi S."/>
            <person name="Francis A."/>
            <person name="van der Lelie D."/>
            <person name="Woyke T."/>
        </authorList>
    </citation>
    <scope>NUCLEOTIDE SEQUENCE [LARGE SCALE GENOMIC DNA]</scope>
    <source>
        <strain evidence="2 3">BC1</strain>
    </source>
</reference>
<dbReference type="eggNOG" id="COG3359">
    <property type="taxonomic scope" value="Bacteria"/>
</dbReference>
<dbReference type="AlphaFoldDB" id="R4KF30"/>
<dbReference type="EMBL" id="CP003261">
    <property type="protein sequence ID" value="AGK98215.1"/>
    <property type="molecule type" value="Genomic_DNA"/>
</dbReference>
<dbReference type="InterPro" id="IPR036397">
    <property type="entry name" value="RNaseH_sf"/>
</dbReference>
<dbReference type="PATRIC" id="fig|86416.3.peg.3415"/>
<keyword evidence="3" id="KW-1185">Reference proteome</keyword>
<proteinExistence type="predicted"/>
<evidence type="ECO:0000313" key="2">
    <source>
        <dbReference type="EMBL" id="AGK98215.1"/>
    </source>
</evidence>
<accession>R4KF30</accession>
<dbReference type="OrthoDB" id="9790530at2"/>
<dbReference type="PANTHER" id="PTHR38462">
    <property type="entry name" value="EXONUCLEASE-LIKE PROTEIN"/>
    <property type="match status" value="1"/>
</dbReference>
<dbReference type="Proteomes" id="UP000013523">
    <property type="component" value="Chromosome"/>
</dbReference>
<evidence type="ECO:0000313" key="3">
    <source>
        <dbReference type="Proteomes" id="UP000013523"/>
    </source>
</evidence>
<dbReference type="GO" id="GO:0003676">
    <property type="term" value="F:nucleic acid binding"/>
    <property type="evidence" value="ECO:0007669"/>
    <property type="project" value="InterPro"/>
</dbReference>
<dbReference type="HOGENOM" id="CLU_1048471_0_0_9"/>
<dbReference type="RefSeq" id="WP_015616500.1">
    <property type="nucleotide sequence ID" value="NC_021182.1"/>
</dbReference>
<dbReference type="SUPFAM" id="SSF53098">
    <property type="entry name" value="Ribonuclease H-like"/>
    <property type="match status" value="1"/>
</dbReference>
<dbReference type="Gene3D" id="3.30.420.10">
    <property type="entry name" value="Ribonuclease H-like superfamily/Ribonuclease H"/>
    <property type="match status" value="1"/>
</dbReference>
<dbReference type="STRING" id="86416.Clopa_3421"/>
<sequence>MFLNERNSKIDIDVNMLNKYKMDKIAYFDIETTGFDKDEDVIMLISLGYFLNKKSFYIKQYYAENIEEEKNILFAFKEDLKKYRGWCSYNGKAFDEPFIANRMLRNDINDFIPPSEHVDLYRLIRPYYKQLGMERCNLKSVEKYIGINRLDKIDGGISVELYNKYLKTNDEKLKDVIMLHNYEDVLNLPKIFKVIFDIDNSEEVVRDNSITEKQLRYLKFLLNKNNVNIDTPLERISKRAASKVIDNLLKGNSESEELLDIINNSY</sequence>
<gene>
    <name evidence="2" type="ORF">Clopa_3421</name>
</gene>